<feature type="chain" id="PRO_5025329510" evidence="2">
    <location>
        <begin position="18"/>
        <end position="976"/>
    </location>
</feature>
<protein>
    <submittedName>
        <fullName evidence="3">Uncharacterized protein</fullName>
    </submittedName>
</protein>
<proteinExistence type="predicted"/>
<sequence>MMLLAVALVLLLPQVYGYPRIDPNNWNSTSSCISGTPAPVTRSPTLAPPYPTPSTSAIGRPSPTGTSPSLNATSGECIINVPSASVDYWLEGPLEWATTSLMNYYGNSSNITGPLLSASPVTETLDLTLLLEDYAYTTPLAASTSVITINGIKPIPSPGLIAATAVNDYVLDPPPLATVSVGSSVAYSDTPFVYFSAYEVERQVPATNKDGKFEYQTSTASYQLESPFVYEYDGQDLQGQSTAVGDVPTDFQLSIPQSSCFAGSWRASITVLIVVELVYNVEHLGTPFIVHIESSAFGLTAPGPSTTEPAKPKAHIESSVTDPDLRNTADPTDPTGDPNRVHKESSVTTTDDGRIAASTGGPRIVHIESSTTPIPLAPIAPSSVAIGISVNLPGATNLPQLISQLRSFITAIAHIESTQPPAAGEGGPTAQAQVTHSLSSDFFVVGSETLKPGPSSVFVMGSQTLSPGGPPVTIGGTPVSLAPYGSAIVVGGSTIPAPTPGPSPAINIQLGSSIITAAPATATGGGIVLPGGGTLLPGSATAINGETISLVPSGTAIVVGGSTVALEIAVPSSAVNIQIGSSTITAALATAAGGGLIFPGGVTLLPGSATVINGETISLAPSGTAVVVGGSTVALEITVPSSAVNIQVGSSTITAALATATGGGLILPGGITLLPGSATVINGETISLAPFGTAIVVGGFTSSLPKANLRPPPPVLSIGPLTVTGNAASQYFITAGQTLTPGGTVTYSGTIISLGSSADYLVVGGSTRLLPSQTLDGPSAQITPPPLTIGNGVYTPIPGSGTSYLIGGSLLTPGGVITVANTKISLGPKASFLVVNGATTTLDNGPITTNAPILTIGTAIVTAQPGNGTTFIVDGHTLTPGGVITVSGTVISLSPSATALVIVSSGSSTSTETLFPATKIMASTAIQTGNSGSTASAGATPTGTAVSSHGAAHSIHTSGSSLSLFTLALGYLLSWL</sequence>
<feature type="signal peptide" evidence="2">
    <location>
        <begin position="1"/>
        <end position="17"/>
    </location>
</feature>
<feature type="region of interest" description="Disordered" evidence="1">
    <location>
        <begin position="301"/>
        <end position="366"/>
    </location>
</feature>
<feature type="region of interest" description="Disordered" evidence="1">
    <location>
        <begin position="37"/>
        <end position="71"/>
    </location>
</feature>
<reference evidence="3" key="1">
    <citation type="journal article" date="2020" name="Stud. Mycol.">
        <title>101 Dothideomycetes genomes: a test case for predicting lifestyles and emergence of pathogens.</title>
        <authorList>
            <person name="Haridas S."/>
            <person name="Albert R."/>
            <person name="Binder M."/>
            <person name="Bloem J."/>
            <person name="Labutti K."/>
            <person name="Salamov A."/>
            <person name="Andreopoulos B."/>
            <person name="Baker S."/>
            <person name="Barry K."/>
            <person name="Bills G."/>
            <person name="Bluhm B."/>
            <person name="Cannon C."/>
            <person name="Castanera R."/>
            <person name="Culley D."/>
            <person name="Daum C."/>
            <person name="Ezra D."/>
            <person name="Gonzalez J."/>
            <person name="Henrissat B."/>
            <person name="Kuo A."/>
            <person name="Liang C."/>
            <person name="Lipzen A."/>
            <person name="Lutzoni F."/>
            <person name="Magnuson J."/>
            <person name="Mondo S."/>
            <person name="Nolan M."/>
            <person name="Ohm R."/>
            <person name="Pangilinan J."/>
            <person name="Park H.-J."/>
            <person name="Ramirez L."/>
            <person name="Alfaro M."/>
            <person name="Sun H."/>
            <person name="Tritt A."/>
            <person name="Yoshinaga Y."/>
            <person name="Zwiers L.-H."/>
            <person name="Turgeon B."/>
            <person name="Goodwin S."/>
            <person name="Spatafora J."/>
            <person name="Crous P."/>
            <person name="Grigoriev I."/>
        </authorList>
    </citation>
    <scope>NUCLEOTIDE SEQUENCE</scope>
    <source>
        <strain evidence="3">CBS 269.34</strain>
    </source>
</reference>
<dbReference type="EMBL" id="MU004204">
    <property type="protein sequence ID" value="KAF2488268.1"/>
    <property type="molecule type" value="Genomic_DNA"/>
</dbReference>
<evidence type="ECO:0000313" key="3">
    <source>
        <dbReference type="EMBL" id="KAF2488268.1"/>
    </source>
</evidence>
<keyword evidence="2" id="KW-0732">Signal</keyword>
<organism evidence="3 4">
    <name type="scientific">Lophium mytilinum</name>
    <dbReference type="NCBI Taxonomy" id="390894"/>
    <lineage>
        <taxon>Eukaryota</taxon>
        <taxon>Fungi</taxon>
        <taxon>Dikarya</taxon>
        <taxon>Ascomycota</taxon>
        <taxon>Pezizomycotina</taxon>
        <taxon>Dothideomycetes</taxon>
        <taxon>Pleosporomycetidae</taxon>
        <taxon>Mytilinidiales</taxon>
        <taxon>Mytilinidiaceae</taxon>
        <taxon>Lophium</taxon>
    </lineage>
</organism>
<evidence type="ECO:0000256" key="1">
    <source>
        <dbReference type="SAM" id="MobiDB-lite"/>
    </source>
</evidence>
<dbReference type="OrthoDB" id="3642826at2759"/>
<evidence type="ECO:0000256" key="2">
    <source>
        <dbReference type="SAM" id="SignalP"/>
    </source>
</evidence>
<name>A0A6A6Q744_9PEZI</name>
<keyword evidence="4" id="KW-1185">Reference proteome</keyword>
<gene>
    <name evidence="3" type="ORF">BU16DRAFT_229432</name>
</gene>
<accession>A0A6A6Q744</accession>
<dbReference type="Proteomes" id="UP000799750">
    <property type="component" value="Unassembled WGS sequence"/>
</dbReference>
<evidence type="ECO:0000313" key="4">
    <source>
        <dbReference type="Proteomes" id="UP000799750"/>
    </source>
</evidence>
<dbReference type="AlphaFoldDB" id="A0A6A6Q744"/>
<feature type="compositionally biased region" description="Polar residues" evidence="1">
    <location>
        <begin position="53"/>
        <end position="71"/>
    </location>
</feature>